<sequence length="264" mass="28934">MKTLVFATAIAALCLAAHVAAERDLLPTLKWPPEPRQCGTGEVWKECVSGSCAEKSCRRRQVGPGCTLDCRYGCYCAEGFYRNADGACVTVGECPPGEQDQSQTLLPLYPGPPSPRQCNTGEVWKECASSSCAEKSCRRRHVGPGCTMDCRYDCFCDEGFYRTADGACVTADECPPEEKDESQNLPGWPFQTKPCEEGEVWKRCVSSSCAEETCERPGPMMECTADCRHGCYCGAGFYRNSEGRCVPLSECPQARVEEATQDIE</sequence>
<comment type="caution">
    <text evidence="1">The sequence shown here is derived from an EMBL/GenBank/DDBJ whole genome shotgun (WGS) entry which is preliminary data.</text>
</comment>
<proteinExistence type="predicted"/>
<dbReference type="Proteomes" id="UP000805193">
    <property type="component" value="Unassembled WGS sequence"/>
</dbReference>
<keyword evidence="2" id="KW-1185">Reference proteome</keyword>
<dbReference type="EMBL" id="JABSTQ010010370">
    <property type="protein sequence ID" value="KAG0421405.1"/>
    <property type="molecule type" value="Genomic_DNA"/>
</dbReference>
<accession>A0AC60PKJ4</accession>
<reference evidence="1 2" key="1">
    <citation type="journal article" date="2020" name="Cell">
        <title>Large-Scale Comparative Analyses of Tick Genomes Elucidate Their Genetic Diversity and Vector Capacities.</title>
        <authorList>
            <consortium name="Tick Genome and Microbiome Consortium (TIGMIC)"/>
            <person name="Jia N."/>
            <person name="Wang J."/>
            <person name="Shi W."/>
            <person name="Du L."/>
            <person name="Sun Y."/>
            <person name="Zhan W."/>
            <person name="Jiang J.F."/>
            <person name="Wang Q."/>
            <person name="Zhang B."/>
            <person name="Ji P."/>
            <person name="Bell-Sakyi L."/>
            <person name="Cui X.M."/>
            <person name="Yuan T.T."/>
            <person name="Jiang B.G."/>
            <person name="Yang W.F."/>
            <person name="Lam T.T."/>
            <person name="Chang Q.C."/>
            <person name="Ding S.J."/>
            <person name="Wang X.J."/>
            <person name="Zhu J.G."/>
            <person name="Ruan X.D."/>
            <person name="Zhao L."/>
            <person name="Wei J.T."/>
            <person name="Ye R.Z."/>
            <person name="Que T.C."/>
            <person name="Du C.H."/>
            <person name="Zhou Y.H."/>
            <person name="Cheng J.X."/>
            <person name="Dai P.F."/>
            <person name="Guo W.B."/>
            <person name="Han X.H."/>
            <person name="Huang E.J."/>
            <person name="Li L.F."/>
            <person name="Wei W."/>
            <person name="Gao Y.C."/>
            <person name="Liu J.Z."/>
            <person name="Shao H.Z."/>
            <person name="Wang X."/>
            <person name="Wang C.C."/>
            <person name="Yang T.C."/>
            <person name="Huo Q.B."/>
            <person name="Li W."/>
            <person name="Chen H.Y."/>
            <person name="Chen S.E."/>
            <person name="Zhou L.G."/>
            <person name="Ni X.B."/>
            <person name="Tian J.H."/>
            <person name="Sheng Y."/>
            <person name="Liu T."/>
            <person name="Pan Y.S."/>
            <person name="Xia L.Y."/>
            <person name="Li J."/>
            <person name="Zhao F."/>
            <person name="Cao W.C."/>
        </authorList>
    </citation>
    <scope>NUCLEOTIDE SEQUENCE [LARGE SCALE GENOMIC DNA]</scope>
    <source>
        <strain evidence="1">Iper-2018</strain>
    </source>
</reference>
<evidence type="ECO:0000313" key="1">
    <source>
        <dbReference type="EMBL" id="KAG0421405.1"/>
    </source>
</evidence>
<protein>
    <submittedName>
        <fullName evidence="1">Uncharacterized protein</fullName>
    </submittedName>
</protein>
<evidence type="ECO:0000313" key="2">
    <source>
        <dbReference type="Proteomes" id="UP000805193"/>
    </source>
</evidence>
<gene>
    <name evidence="1" type="ORF">HPB47_002696</name>
</gene>
<organism evidence="1 2">
    <name type="scientific">Ixodes persulcatus</name>
    <name type="common">Taiga tick</name>
    <dbReference type="NCBI Taxonomy" id="34615"/>
    <lineage>
        <taxon>Eukaryota</taxon>
        <taxon>Metazoa</taxon>
        <taxon>Ecdysozoa</taxon>
        <taxon>Arthropoda</taxon>
        <taxon>Chelicerata</taxon>
        <taxon>Arachnida</taxon>
        <taxon>Acari</taxon>
        <taxon>Parasitiformes</taxon>
        <taxon>Ixodida</taxon>
        <taxon>Ixodoidea</taxon>
        <taxon>Ixodidae</taxon>
        <taxon>Ixodinae</taxon>
        <taxon>Ixodes</taxon>
    </lineage>
</organism>
<name>A0AC60PKJ4_IXOPE</name>